<dbReference type="SUPFAM" id="SSF89895">
    <property type="entry name" value="FYSH domain"/>
    <property type="match status" value="1"/>
</dbReference>
<reference evidence="3 4" key="1">
    <citation type="submission" date="2015-07" db="EMBL/GenBank/DDBJ databases">
        <title>Draft Genome Sequence of Malassezia furfur CBS1878 and Malassezia pachydermatis CBS1879.</title>
        <authorList>
            <person name="Triana S."/>
            <person name="Ohm R."/>
            <person name="Gonzalez A."/>
            <person name="DeCock H."/>
            <person name="Restrepo S."/>
            <person name="Celis A."/>
        </authorList>
    </citation>
    <scope>NUCLEOTIDE SEQUENCE [LARGE SCALE GENOMIC DNA]</scope>
    <source>
        <strain evidence="3 4">CBS 1879</strain>
    </source>
</reference>
<dbReference type="VEuPathDB" id="FungiDB:Malapachy_0223"/>
<name>A0A0M8MJ16_9BASI</name>
<organism evidence="3 4">
    <name type="scientific">Malassezia pachydermatis</name>
    <dbReference type="NCBI Taxonomy" id="77020"/>
    <lineage>
        <taxon>Eukaryota</taxon>
        <taxon>Fungi</taxon>
        <taxon>Dikarya</taxon>
        <taxon>Basidiomycota</taxon>
        <taxon>Ustilaginomycotina</taxon>
        <taxon>Malasseziomycetes</taxon>
        <taxon>Malasseziales</taxon>
        <taxon>Malasseziaceae</taxon>
        <taxon>Malassezia</taxon>
    </lineage>
</organism>
<evidence type="ECO:0000313" key="4">
    <source>
        <dbReference type="Proteomes" id="UP000037751"/>
    </source>
</evidence>
<evidence type="ECO:0000259" key="2">
    <source>
        <dbReference type="Pfam" id="PF01172"/>
    </source>
</evidence>
<dbReference type="AlphaFoldDB" id="A0A0M8MJ16"/>
<dbReference type="InterPro" id="IPR036786">
    <property type="entry name" value="Ribosome_mat_SBDS_N_sf"/>
</dbReference>
<dbReference type="Proteomes" id="UP000037751">
    <property type="component" value="Unassembled WGS sequence"/>
</dbReference>
<feature type="domain" description="Ribosome maturation protein SDO1/SBDS N-terminal" evidence="2">
    <location>
        <begin position="5"/>
        <end position="96"/>
    </location>
</feature>
<dbReference type="GeneID" id="28726629"/>
<dbReference type="InterPro" id="IPR019783">
    <property type="entry name" value="SDO1/SBDS_N"/>
</dbReference>
<proteinExistence type="predicted"/>
<comment type="caution">
    <text evidence="3">The sequence shown here is derived from an EMBL/GenBank/DDBJ whole genome shotgun (WGS) entry which is preliminary data.</text>
</comment>
<keyword evidence="4" id="KW-1185">Reference proteome</keyword>
<dbReference type="Pfam" id="PF01172">
    <property type="entry name" value="SBDS_N"/>
    <property type="match status" value="1"/>
</dbReference>
<evidence type="ECO:0000256" key="1">
    <source>
        <dbReference type="SAM" id="MobiDB-lite"/>
    </source>
</evidence>
<feature type="region of interest" description="Disordered" evidence="1">
    <location>
        <begin position="97"/>
        <end position="119"/>
    </location>
</feature>
<sequence length="119" mass="12678">MTQQNISKVIYKADPMSTDEYIVLVNPETYVSWRNGDKTIPLADVVDSFQIFSSGQGSQGILGQLSKQEMSTVFGTTNMDDAIVKLLETGHLQAGTLKSNELGRSSAKGNGGGHVGGGR</sequence>
<dbReference type="EMBL" id="LGAV01000006">
    <property type="protein sequence ID" value="KOS13446.1"/>
    <property type="molecule type" value="Genomic_DNA"/>
</dbReference>
<dbReference type="RefSeq" id="XP_017991078.1">
    <property type="nucleotide sequence ID" value="XM_018134754.1"/>
</dbReference>
<dbReference type="Gene3D" id="3.30.1250.10">
    <property type="entry name" value="Ribosome maturation protein SBDS, N-terminal domain"/>
    <property type="match status" value="1"/>
</dbReference>
<accession>A0A0M8MJ16</accession>
<dbReference type="STRING" id="77020.A0A0M8MJ16"/>
<protein>
    <recommendedName>
        <fullName evidence="2">Ribosome maturation protein SDO1/SBDS N-terminal domain-containing protein</fullName>
    </recommendedName>
</protein>
<feature type="compositionally biased region" description="Gly residues" evidence="1">
    <location>
        <begin position="109"/>
        <end position="119"/>
    </location>
</feature>
<dbReference type="OrthoDB" id="2567806at2759"/>
<gene>
    <name evidence="3" type="ORF">Malapachy_0223</name>
</gene>
<evidence type="ECO:0000313" key="3">
    <source>
        <dbReference type="EMBL" id="KOS13446.1"/>
    </source>
</evidence>